<dbReference type="GO" id="GO:0006289">
    <property type="term" value="P:nucleotide-excision repair"/>
    <property type="evidence" value="ECO:0007669"/>
    <property type="project" value="EnsemblFungi"/>
</dbReference>
<proteinExistence type="inferred from homology"/>
<evidence type="ECO:0000259" key="6">
    <source>
        <dbReference type="Pfam" id="PF02747"/>
    </source>
</evidence>
<dbReference type="InterPro" id="IPR022648">
    <property type="entry name" value="Pr_cel_nuc_antig_N"/>
</dbReference>
<evidence type="ECO:0000259" key="5">
    <source>
        <dbReference type="Pfam" id="PF00705"/>
    </source>
</evidence>
<accession>A0A075AQP3</accession>
<protein>
    <recommendedName>
        <fullName evidence="3">DNA sliding clamp PCNA</fullName>
    </recommendedName>
</protein>
<dbReference type="FunFam" id="3.10.150.10:FF:000008">
    <property type="entry name" value="Proliferating cell nuclear antigen"/>
    <property type="match status" value="1"/>
</dbReference>
<dbReference type="STRING" id="988480.A0A075AQP3"/>
<keyword evidence="8" id="KW-1185">Reference proteome</keyword>
<dbReference type="GO" id="GO:0070987">
    <property type="term" value="P:error-free translesion synthesis"/>
    <property type="evidence" value="ECO:0007669"/>
    <property type="project" value="EnsemblFungi"/>
</dbReference>
<dbReference type="GO" id="GO:0045740">
    <property type="term" value="P:positive regulation of DNA replication"/>
    <property type="evidence" value="ECO:0007669"/>
    <property type="project" value="EnsemblFungi"/>
</dbReference>
<comment type="similarity">
    <text evidence="1 4">Belongs to the PCNA family.</text>
</comment>
<dbReference type="GO" id="GO:0000781">
    <property type="term" value="C:chromosome, telomeric region"/>
    <property type="evidence" value="ECO:0007669"/>
    <property type="project" value="GOC"/>
</dbReference>
<dbReference type="GO" id="GO:0000710">
    <property type="term" value="P:meiotic mismatch repair"/>
    <property type="evidence" value="ECO:0007669"/>
    <property type="project" value="EnsemblFungi"/>
</dbReference>
<dbReference type="NCBIfam" id="TIGR00590">
    <property type="entry name" value="pcna"/>
    <property type="match status" value="1"/>
</dbReference>
<dbReference type="InterPro" id="IPR022649">
    <property type="entry name" value="Pr_cel_nuc_antig_C"/>
</dbReference>
<feature type="domain" description="Proliferating cell nuclear antigen PCNA C-terminal" evidence="6">
    <location>
        <begin position="128"/>
        <end position="256"/>
    </location>
</feature>
<dbReference type="HOGENOM" id="CLU_043978_3_0_1"/>
<dbReference type="InterPro" id="IPR046938">
    <property type="entry name" value="DNA_clamp_sf"/>
</dbReference>
<dbReference type="GO" id="GO:0035753">
    <property type="term" value="P:maintenance of DNA trinucleotide repeats"/>
    <property type="evidence" value="ECO:0007669"/>
    <property type="project" value="EnsemblFungi"/>
</dbReference>
<evidence type="ECO:0000256" key="4">
    <source>
        <dbReference type="RuleBase" id="RU003671"/>
    </source>
</evidence>
<dbReference type="PRINTS" id="PR00339">
    <property type="entry name" value="PCNACYCLIN"/>
</dbReference>
<gene>
    <name evidence="7" type="ORF">O9G_004398</name>
</gene>
<dbReference type="PANTHER" id="PTHR11352">
    <property type="entry name" value="PROLIFERATING CELL NUCLEAR ANTIGEN"/>
    <property type="match status" value="1"/>
</dbReference>
<dbReference type="Pfam" id="PF02747">
    <property type="entry name" value="PCNA_C"/>
    <property type="match status" value="1"/>
</dbReference>
<dbReference type="GO" id="GO:0031509">
    <property type="term" value="P:subtelomeric heterochromatin formation"/>
    <property type="evidence" value="ECO:0007669"/>
    <property type="project" value="EnsemblFungi"/>
</dbReference>
<dbReference type="GO" id="GO:0043596">
    <property type="term" value="C:nuclear replication fork"/>
    <property type="evidence" value="ECO:0007669"/>
    <property type="project" value="EnsemblFungi"/>
</dbReference>
<evidence type="ECO:0000313" key="7">
    <source>
        <dbReference type="EMBL" id="EPZ32490.1"/>
    </source>
</evidence>
<name>A0A075AQP3_ROZAC</name>
<dbReference type="GO" id="GO:0000785">
    <property type="term" value="C:chromatin"/>
    <property type="evidence" value="ECO:0007669"/>
    <property type="project" value="EnsemblFungi"/>
</dbReference>
<evidence type="ECO:0000313" key="8">
    <source>
        <dbReference type="Proteomes" id="UP000030755"/>
    </source>
</evidence>
<dbReference type="AlphaFoldDB" id="A0A075AQP3"/>
<keyword evidence="3" id="KW-0539">Nucleus</keyword>
<dbReference type="Pfam" id="PF00705">
    <property type="entry name" value="PCNA_N"/>
    <property type="match status" value="1"/>
</dbReference>
<feature type="domain" description="Proliferating cell nuclear antigen PCNA N-terminal" evidence="5">
    <location>
        <begin position="1"/>
        <end position="123"/>
    </location>
</feature>
<keyword evidence="4" id="KW-0235">DNA replication</keyword>
<dbReference type="EMBL" id="KE561146">
    <property type="protein sequence ID" value="EPZ32490.1"/>
    <property type="molecule type" value="Genomic_DNA"/>
</dbReference>
<comment type="subcellular location">
    <subcellularLocation>
        <location evidence="3">Nucleus</location>
    </subcellularLocation>
</comment>
<dbReference type="SUPFAM" id="SSF55979">
    <property type="entry name" value="DNA clamp"/>
    <property type="match status" value="2"/>
</dbReference>
<dbReference type="GO" id="GO:0070914">
    <property type="term" value="P:UV-damage excision repair"/>
    <property type="evidence" value="ECO:0007669"/>
    <property type="project" value="EnsemblFungi"/>
</dbReference>
<dbReference type="CDD" id="cd00577">
    <property type="entry name" value="PCNA"/>
    <property type="match status" value="1"/>
</dbReference>
<dbReference type="OMA" id="EMKLINM"/>
<dbReference type="GO" id="GO:0035861">
    <property type="term" value="C:site of double-strand break"/>
    <property type="evidence" value="ECO:0007669"/>
    <property type="project" value="EnsemblFungi"/>
</dbReference>
<dbReference type="GO" id="GO:0003677">
    <property type="term" value="F:DNA binding"/>
    <property type="evidence" value="ECO:0007669"/>
    <property type="project" value="UniProtKB-KW"/>
</dbReference>
<dbReference type="GO" id="GO:0042802">
    <property type="term" value="F:identical protein binding"/>
    <property type="evidence" value="ECO:0007669"/>
    <property type="project" value="EnsemblFungi"/>
</dbReference>
<sequence length="264" mass="29045">MLEGRLTHASTLKKIVEAVKDVISEANFDCNDSGITLQCMDSGHVALVLLQLNSDGFEDYRCDRNITLGINFAALTKVLKCAANDDSLTLKADDSGDRLNFVFESQKGDRVSEFDMKLMTIDAELLSIPDNDYDVTIKMSSAEFSRICKDLANFGETMNISADKESVRFGVEGDVSAASVVLRPNETIDEDEKIVSTSIMVKKETNVNLSMKFLKTFANSSLAGSVTLELQDDIPCLIKYVFPNDLGVLCFYLAPKGDEDNAEE</sequence>
<dbReference type="GO" id="GO:0045739">
    <property type="term" value="P:positive regulation of DNA repair"/>
    <property type="evidence" value="ECO:0007669"/>
    <property type="project" value="EnsemblFungi"/>
</dbReference>
<dbReference type="GO" id="GO:0030466">
    <property type="term" value="P:silent mating-type cassette heterochromatin formation"/>
    <property type="evidence" value="ECO:0007669"/>
    <property type="project" value="EnsemblFungi"/>
</dbReference>
<dbReference type="InterPro" id="IPR000730">
    <property type="entry name" value="Pr_cel_nuc_antig"/>
</dbReference>
<dbReference type="GO" id="GO:0006272">
    <property type="term" value="P:leading strand elongation"/>
    <property type="evidence" value="ECO:0007669"/>
    <property type="project" value="EnsemblFungi"/>
</dbReference>
<evidence type="ECO:0000256" key="2">
    <source>
        <dbReference type="ARBA" id="ARBA00023125"/>
    </source>
</evidence>
<dbReference type="PANTHER" id="PTHR11352:SF0">
    <property type="entry name" value="PROLIFERATING CELL NUCLEAR ANTIGEN"/>
    <property type="match status" value="1"/>
</dbReference>
<dbReference type="GO" id="GO:0005654">
    <property type="term" value="C:nucleoplasm"/>
    <property type="evidence" value="ECO:0007669"/>
    <property type="project" value="EnsemblFungi"/>
</dbReference>
<dbReference type="GO" id="GO:0042276">
    <property type="term" value="P:error-prone translesion synthesis"/>
    <property type="evidence" value="ECO:0007669"/>
    <property type="project" value="EnsemblFungi"/>
</dbReference>
<dbReference type="GO" id="GO:1903459">
    <property type="term" value="P:mitotic DNA replication lagging strand elongation"/>
    <property type="evidence" value="ECO:0007669"/>
    <property type="project" value="EnsemblFungi"/>
</dbReference>
<reference evidence="7 8" key="1">
    <citation type="journal article" date="2013" name="Curr. Biol.">
        <title>Shared signatures of parasitism and phylogenomics unite Cryptomycota and microsporidia.</title>
        <authorList>
            <person name="James T.Y."/>
            <person name="Pelin A."/>
            <person name="Bonen L."/>
            <person name="Ahrendt S."/>
            <person name="Sain D."/>
            <person name="Corradi N."/>
            <person name="Stajich J.E."/>
        </authorList>
    </citation>
    <scope>NUCLEOTIDE SEQUENCE [LARGE SCALE GENOMIC DNA]</scope>
    <source>
        <strain evidence="7 8">CSF55</strain>
    </source>
</reference>
<dbReference type="GO" id="GO:0043626">
    <property type="term" value="C:PCNA complex"/>
    <property type="evidence" value="ECO:0007669"/>
    <property type="project" value="EnsemblFungi"/>
</dbReference>
<evidence type="ECO:0000256" key="3">
    <source>
        <dbReference type="RuleBase" id="RU000641"/>
    </source>
</evidence>
<dbReference type="Gene3D" id="3.10.150.10">
    <property type="entry name" value="DNA Polymerase III, subunit A, domain 2"/>
    <property type="match status" value="2"/>
</dbReference>
<keyword evidence="2 4" id="KW-0238">DNA-binding</keyword>
<dbReference type="OrthoDB" id="534348at2759"/>
<evidence type="ECO:0000256" key="1">
    <source>
        <dbReference type="ARBA" id="ARBA00010462"/>
    </source>
</evidence>
<dbReference type="Proteomes" id="UP000030755">
    <property type="component" value="Unassembled WGS sequence"/>
</dbReference>
<organism evidence="7 8">
    <name type="scientific">Rozella allomycis (strain CSF55)</name>
    <dbReference type="NCBI Taxonomy" id="988480"/>
    <lineage>
        <taxon>Eukaryota</taxon>
        <taxon>Fungi</taxon>
        <taxon>Fungi incertae sedis</taxon>
        <taxon>Cryptomycota</taxon>
        <taxon>Cryptomycota incertae sedis</taxon>
        <taxon>Rozella</taxon>
    </lineage>
</organism>
<dbReference type="GO" id="GO:0030337">
    <property type="term" value="F:DNA polymerase processivity factor activity"/>
    <property type="evidence" value="ECO:0007669"/>
    <property type="project" value="EnsemblFungi"/>
</dbReference>
<dbReference type="GO" id="GO:0034087">
    <property type="term" value="P:establishment of mitotic sister chromatid cohesion"/>
    <property type="evidence" value="ECO:0007669"/>
    <property type="project" value="EnsemblFungi"/>
</dbReference>
<dbReference type="HAMAP" id="MF_00317">
    <property type="entry name" value="DNApol_clamp_arch"/>
    <property type="match status" value="1"/>
</dbReference>
<comment type="function">
    <text evidence="3">This protein is an auxiliary protein of DNA polymerase delta and is involved in the control of eukaryotic DNA replication by increasing the polymerase's processivity during elongation of the leading strand.</text>
</comment>